<dbReference type="WBParaSite" id="TCNE_0001947101-mRNA-1">
    <property type="protein sequence ID" value="TCNE_0001947101-mRNA-1"/>
    <property type="gene ID" value="TCNE_0001947101"/>
</dbReference>
<keyword evidence="1" id="KW-1133">Transmembrane helix</keyword>
<evidence type="ECO:0000313" key="2">
    <source>
        <dbReference type="Proteomes" id="UP000050794"/>
    </source>
</evidence>
<dbReference type="InterPro" id="IPR051697">
    <property type="entry name" value="Patched_domain-protein"/>
</dbReference>
<sequence>LMPASFDYLIHRAFFQWGLLAHRFRLALLIAPILLTVFLSAGFIYIKQQTTIDPQYVFSTKSAPWRYERDVLSQHWPLNEQEFWPGKSYDYNGYIDIIAAGKFDRERGRPNMLSATMITMAILILSRLGSLTAREADLTCSVRYIIHNLTISVTHNGKMYEVGYTDLCMSYDWKCYLNDHITMLMPKNKWADFRGKLAELANDIITNEVKVTYPIGWRGTEPIYFGALIGSPHLEGHFDYVRAVRLTYNVREEKVGNVSYLWRKKVATYLADTNNPASGLIEFGMYHNESLPEGLQQVADSLTPKFAVTCTILFAFCGLSCVVLLNHNGFFAPDWVRSKPSIALAGKRFYRKDSLKTLV</sequence>
<dbReference type="GO" id="GO:0030659">
    <property type="term" value="C:cytoplasmic vesicle membrane"/>
    <property type="evidence" value="ECO:0007669"/>
    <property type="project" value="TreeGrafter"/>
</dbReference>
<dbReference type="Proteomes" id="UP000050794">
    <property type="component" value="Unassembled WGS sequence"/>
</dbReference>
<keyword evidence="1" id="KW-0472">Membrane</keyword>
<reference evidence="3" key="1">
    <citation type="submission" date="2016-06" db="UniProtKB">
        <authorList>
            <consortium name="WormBaseParasite"/>
        </authorList>
    </citation>
    <scope>IDENTIFICATION</scope>
</reference>
<dbReference type="PANTHER" id="PTHR10796">
    <property type="entry name" value="PATCHED-RELATED"/>
    <property type="match status" value="1"/>
</dbReference>
<proteinExistence type="predicted"/>
<organism evidence="2 3">
    <name type="scientific">Toxocara canis</name>
    <name type="common">Canine roundworm</name>
    <dbReference type="NCBI Taxonomy" id="6265"/>
    <lineage>
        <taxon>Eukaryota</taxon>
        <taxon>Metazoa</taxon>
        <taxon>Ecdysozoa</taxon>
        <taxon>Nematoda</taxon>
        <taxon>Chromadorea</taxon>
        <taxon>Rhabditida</taxon>
        <taxon>Spirurina</taxon>
        <taxon>Ascaridomorpha</taxon>
        <taxon>Ascaridoidea</taxon>
        <taxon>Toxocaridae</taxon>
        <taxon>Toxocara</taxon>
    </lineage>
</organism>
<keyword evidence="1" id="KW-0812">Transmembrane</keyword>
<name>A0A183VFE7_TOXCA</name>
<dbReference type="PANTHER" id="PTHR10796:SF191">
    <property type="entry name" value="SSD DOMAIN-CONTAINING PROTEIN"/>
    <property type="match status" value="1"/>
</dbReference>
<accession>A0A183VFE7</accession>
<dbReference type="GO" id="GO:0005886">
    <property type="term" value="C:plasma membrane"/>
    <property type="evidence" value="ECO:0007669"/>
    <property type="project" value="TreeGrafter"/>
</dbReference>
<keyword evidence="2" id="KW-1185">Reference proteome</keyword>
<feature type="transmembrane region" description="Helical" evidence="1">
    <location>
        <begin position="24"/>
        <end position="46"/>
    </location>
</feature>
<dbReference type="GO" id="GO:0018996">
    <property type="term" value="P:molting cycle, collagen and cuticulin-based cuticle"/>
    <property type="evidence" value="ECO:0007669"/>
    <property type="project" value="TreeGrafter"/>
</dbReference>
<feature type="transmembrane region" description="Helical" evidence="1">
    <location>
        <begin position="306"/>
        <end position="325"/>
    </location>
</feature>
<protein>
    <submittedName>
        <fullName evidence="3">Variant Ionotropic Glutamate Receptor</fullName>
    </submittedName>
</protein>
<evidence type="ECO:0000256" key="1">
    <source>
        <dbReference type="SAM" id="Phobius"/>
    </source>
</evidence>
<dbReference type="GO" id="GO:0006897">
    <property type="term" value="P:endocytosis"/>
    <property type="evidence" value="ECO:0007669"/>
    <property type="project" value="TreeGrafter"/>
</dbReference>
<dbReference type="AlphaFoldDB" id="A0A183VFE7"/>
<evidence type="ECO:0000313" key="3">
    <source>
        <dbReference type="WBParaSite" id="TCNE_0001947101-mRNA-1"/>
    </source>
</evidence>